<dbReference type="STRING" id="1160509.A0A3N4IHX1"/>
<feature type="transmembrane region" description="Helical" evidence="11">
    <location>
        <begin position="847"/>
        <end position="864"/>
    </location>
</feature>
<comment type="subcellular location">
    <subcellularLocation>
        <location evidence="1">Endoplasmic reticulum membrane</location>
        <topology evidence="1">Multi-pass membrane protein</topology>
    </subcellularLocation>
</comment>
<name>A0A3N4IHX1_ASCIM</name>
<evidence type="ECO:0000256" key="9">
    <source>
        <dbReference type="ARBA" id="ARBA00023136"/>
    </source>
</evidence>
<dbReference type="EMBL" id="ML119662">
    <property type="protein sequence ID" value="RPA83781.1"/>
    <property type="molecule type" value="Genomic_DNA"/>
</dbReference>
<sequence length="1053" mass="115431">MAPPKEINNPPPELLASFQKAKADLKKRERTDASVQKKERARQRTEFNLSHGLLVGFLLWILALHVSGLYLFTRGFLLTRLVLENKSSCDVIPGGARVGVDGTVDADGCWYPKRFEKAVVVVIDALRYDFTQPYNGSDAAHFHNAFKVPYETTLSHPENSVLLPFIADPPTTTLQRLKGLTTGTLPTFIDAGSNFAGTSIEEDNLLSQWKAQGKRMAFLGDDTWMALFPDMFEPEMCKPYDSLNVWDLHTVDNGVNEYIYSYLQEPEWRGKWDVLVAHYLGVDHAGHRYGPDHPAMGAKLRQMDETVERIMGVIDEETLLVVMGDHGMDTKGDHGGESWPELEAAVWLYSKKPRFGRLEEGLLTEKDRSEGRSVQQIDLVPTLSLLLGGPVPFNNLGGPIAEVFLGGEGEEGIKRLAEVSRITAHQIKGYQEGYAHAKHTHVDGATEAAALFEEGEKVWEEIVKDRKGATKAAYEKAYKLFQGFQEKNLKTCRDLWARFDLVSMAYGIVVLIGSVIVLITFARGFDGDMKELWGFLLQKSVTGMAFGVAAGSIVSSTVPFGLSRPNTSIFCAALGSIFGFFGGSWTARKRLSVAIPDGWGWFAIVATTIHSVLFASNSFVVWEDSILTYLLSTFGLVALIASRRVEDDVQRALGTYQSIIFIILSRASSLSKLCREEQMPFCKSTFYASASSSVSSPLALALLFLTAITLPFIISAFFKGTKSYTGPAQFWIGWIFRATLLLSALYWFLDSADNGSWIDEFSSGELKAPKTFLAQLILTMSLSAATIGFAWSSVCLSLEVVKIPDLVSPDTPSTPTPAIPALKNDGSIRTTPTGETIVLYGYANIHGSRYALLPLALFPALLLLQKPMGGIALSALLWQIFVLADLVDILGLRDSLVGPVVLGLMGNSYFFATGHQATLQSIQWESAFIPLSTITYPWSPLLVIGNTLAPQILVALGVPLLVLWKSSPKDVGLLGLIAKGAAAFMAYQGVVTTMSTICAGMLRRHLMLYRIFCPRFMLGGVVLCVSEVVVVLVAVGGVRWGWGSVGEGFGWVF</sequence>
<keyword evidence="4" id="KW-0337">GPI-anchor biosynthesis</keyword>
<evidence type="ECO:0000256" key="10">
    <source>
        <dbReference type="ARBA" id="ARBA00023180"/>
    </source>
</evidence>
<dbReference type="PANTHER" id="PTHR23071">
    <property type="entry name" value="PHOSPHATIDYLINOSITOL GLYCAN"/>
    <property type="match status" value="1"/>
</dbReference>
<dbReference type="InterPro" id="IPR037675">
    <property type="entry name" value="PIG-O_N"/>
</dbReference>
<keyword evidence="13" id="KW-1185">Reference proteome</keyword>
<dbReference type="GO" id="GO:0051377">
    <property type="term" value="F:mannose-ethanolamine phosphotransferase activity"/>
    <property type="evidence" value="ECO:0007669"/>
    <property type="project" value="InterPro"/>
</dbReference>
<comment type="pathway">
    <text evidence="2">Glycolipid biosynthesis; glycosylphosphatidylinositol-anchor biosynthesis.</text>
</comment>
<proteinExistence type="inferred from homology"/>
<evidence type="ECO:0000313" key="12">
    <source>
        <dbReference type="EMBL" id="RPA83781.1"/>
    </source>
</evidence>
<dbReference type="InterPro" id="IPR017850">
    <property type="entry name" value="Alkaline_phosphatase_core_sf"/>
</dbReference>
<organism evidence="12 13">
    <name type="scientific">Ascobolus immersus RN42</name>
    <dbReference type="NCBI Taxonomy" id="1160509"/>
    <lineage>
        <taxon>Eukaryota</taxon>
        <taxon>Fungi</taxon>
        <taxon>Dikarya</taxon>
        <taxon>Ascomycota</taxon>
        <taxon>Pezizomycotina</taxon>
        <taxon>Pezizomycetes</taxon>
        <taxon>Pezizales</taxon>
        <taxon>Ascobolaceae</taxon>
        <taxon>Ascobolus</taxon>
    </lineage>
</organism>
<feature type="transmembrane region" description="Helical" evidence="11">
    <location>
        <begin position="541"/>
        <end position="561"/>
    </location>
</feature>
<keyword evidence="7" id="KW-0256">Endoplasmic reticulum</keyword>
<feature type="transmembrane region" description="Helical" evidence="11">
    <location>
        <begin position="698"/>
        <end position="718"/>
    </location>
</feature>
<dbReference type="GO" id="GO:0006506">
    <property type="term" value="P:GPI anchor biosynthetic process"/>
    <property type="evidence" value="ECO:0007669"/>
    <property type="project" value="UniProtKB-UniPathway"/>
</dbReference>
<gene>
    <name evidence="12" type="ORF">BJ508DRAFT_360127</name>
</gene>
<keyword evidence="5" id="KW-0808">Transferase</keyword>
<feature type="transmembrane region" description="Helical" evidence="11">
    <location>
        <begin position="1016"/>
        <end position="1042"/>
    </location>
</feature>
<comment type="similarity">
    <text evidence="3">Belongs to the PIGG/PIGN/PIGO family. PIGO subfamily.</text>
</comment>
<dbReference type="InterPro" id="IPR002591">
    <property type="entry name" value="Phosphodiest/P_Trfase"/>
</dbReference>
<evidence type="ECO:0000256" key="7">
    <source>
        <dbReference type="ARBA" id="ARBA00022824"/>
    </source>
</evidence>
<feature type="transmembrane region" description="Helical" evidence="11">
    <location>
        <begin position="984"/>
        <end position="1004"/>
    </location>
</feature>
<feature type="transmembrane region" description="Helical" evidence="11">
    <location>
        <begin position="770"/>
        <end position="791"/>
    </location>
</feature>
<feature type="transmembrane region" description="Helical" evidence="11">
    <location>
        <begin position="501"/>
        <end position="521"/>
    </location>
</feature>
<keyword evidence="6 11" id="KW-0812">Transmembrane</keyword>
<evidence type="ECO:0000256" key="6">
    <source>
        <dbReference type="ARBA" id="ARBA00022692"/>
    </source>
</evidence>
<dbReference type="PANTHER" id="PTHR23071:SF1">
    <property type="entry name" value="GPI ETHANOLAMINE PHOSPHATE TRANSFERASE 3"/>
    <property type="match status" value="1"/>
</dbReference>
<accession>A0A3N4IHX1</accession>
<feature type="transmembrane region" description="Helical" evidence="11">
    <location>
        <begin position="599"/>
        <end position="620"/>
    </location>
</feature>
<keyword evidence="10" id="KW-0325">Glycoprotein</keyword>
<dbReference type="GO" id="GO:0005789">
    <property type="term" value="C:endoplasmic reticulum membrane"/>
    <property type="evidence" value="ECO:0007669"/>
    <property type="project" value="UniProtKB-SubCell"/>
</dbReference>
<protein>
    <submittedName>
        <fullName evidence="12">Uncharacterized protein</fullName>
    </submittedName>
</protein>
<dbReference type="InterPro" id="IPR039524">
    <property type="entry name" value="PIGO/GPI13"/>
</dbReference>
<dbReference type="UniPathway" id="UPA00196"/>
<dbReference type="Proteomes" id="UP000275078">
    <property type="component" value="Unassembled WGS sequence"/>
</dbReference>
<evidence type="ECO:0000256" key="3">
    <source>
        <dbReference type="ARBA" id="ARBA00008695"/>
    </source>
</evidence>
<dbReference type="OrthoDB" id="272139at2759"/>
<keyword evidence="9 11" id="KW-0472">Membrane</keyword>
<keyword evidence="8 11" id="KW-1133">Transmembrane helix</keyword>
<evidence type="ECO:0000256" key="4">
    <source>
        <dbReference type="ARBA" id="ARBA00022502"/>
    </source>
</evidence>
<feature type="transmembrane region" description="Helical" evidence="11">
    <location>
        <begin position="730"/>
        <end position="749"/>
    </location>
</feature>
<feature type="transmembrane region" description="Helical" evidence="11">
    <location>
        <begin position="567"/>
        <end position="587"/>
    </location>
</feature>
<feature type="transmembrane region" description="Helical" evidence="11">
    <location>
        <begin position="47"/>
        <end position="72"/>
    </location>
</feature>
<feature type="transmembrane region" description="Helical" evidence="11">
    <location>
        <begin position="941"/>
        <end position="964"/>
    </location>
</feature>
<reference evidence="12 13" key="1">
    <citation type="journal article" date="2018" name="Nat. Ecol. Evol.">
        <title>Pezizomycetes genomes reveal the molecular basis of ectomycorrhizal truffle lifestyle.</title>
        <authorList>
            <person name="Murat C."/>
            <person name="Payen T."/>
            <person name="Noel B."/>
            <person name="Kuo A."/>
            <person name="Morin E."/>
            <person name="Chen J."/>
            <person name="Kohler A."/>
            <person name="Krizsan K."/>
            <person name="Balestrini R."/>
            <person name="Da Silva C."/>
            <person name="Montanini B."/>
            <person name="Hainaut M."/>
            <person name="Levati E."/>
            <person name="Barry K.W."/>
            <person name="Belfiori B."/>
            <person name="Cichocki N."/>
            <person name="Clum A."/>
            <person name="Dockter R.B."/>
            <person name="Fauchery L."/>
            <person name="Guy J."/>
            <person name="Iotti M."/>
            <person name="Le Tacon F."/>
            <person name="Lindquist E.A."/>
            <person name="Lipzen A."/>
            <person name="Malagnac F."/>
            <person name="Mello A."/>
            <person name="Molinier V."/>
            <person name="Miyauchi S."/>
            <person name="Poulain J."/>
            <person name="Riccioni C."/>
            <person name="Rubini A."/>
            <person name="Sitrit Y."/>
            <person name="Splivallo R."/>
            <person name="Traeger S."/>
            <person name="Wang M."/>
            <person name="Zifcakova L."/>
            <person name="Wipf D."/>
            <person name="Zambonelli A."/>
            <person name="Paolocci F."/>
            <person name="Nowrousian M."/>
            <person name="Ottonello S."/>
            <person name="Baldrian P."/>
            <person name="Spatafora J.W."/>
            <person name="Henrissat B."/>
            <person name="Nagy L.G."/>
            <person name="Aury J.M."/>
            <person name="Wincker P."/>
            <person name="Grigoriev I.V."/>
            <person name="Bonfante P."/>
            <person name="Martin F.M."/>
        </authorList>
    </citation>
    <scope>NUCLEOTIDE SEQUENCE [LARGE SCALE GENOMIC DNA]</scope>
    <source>
        <strain evidence="12 13">RN42</strain>
    </source>
</reference>
<evidence type="ECO:0000256" key="1">
    <source>
        <dbReference type="ARBA" id="ARBA00004477"/>
    </source>
</evidence>
<evidence type="ECO:0000256" key="2">
    <source>
        <dbReference type="ARBA" id="ARBA00004687"/>
    </source>
</evidence>
<dbReference type="SUPFAM" id="SSF53649">
    <property type="entry name" value="Alkaline phosphatase-like"/>
    <property type="match status" value="1"/>
</dbReference>
<evidence type="ECO:0000256" key="8">
    <source>
        <dbReference type="ARBA" id="ARBA00022989"/>
    </source>
</evidence>
<dbReference type="CDD" id="cd16023">
    <property type="entry name" value="GPI_EPT_3"/>
    <property type="match status" value="1"/>
</dbReference>
<evidence type="ECO:0000313" key="13">
    <source>
        <dbReference type="Proteomes" id="UP000275078"/>
    </source>
</evidence>
<evidence type="ECO:0000256" key="5">
    <source>
        <dbReference type="ARBA" id="ARBA00022679"/>
    </source>
</evidence>
<dbReference type="Pfam" id="PF01663">
    <property type="entry name" value="Phosphodiest"/>
    <property type="match status" value="1"/>
</dbReference>
<evidence type="ECO:0000256" key="11">
    <source>
        <dbReference type="SAM" id="Phobius"/>
    </source>
</evidence>
<dbReference type="AlphaFoldDB" id="A0A3N4IHX1"/>
<feature type="transmembrane region" description="Helical" evidence="11">
    <location>
        <begin position="896"/>
        <end position="912"/>
    </location>
</feature>
<dbReference type="Gene3D" id="3.40.720.10">
    <property type="entry name" value="Alkaline Phosphatase, subunit A"/>
    <property type="match status" value="1"/>
</dbReference>